<name>A0A091C448_9ENTE</name>
<evidence type="ECO:0000256" key="3">
    <source>
        <dbReference type="ARBA" id="ARBA00022692"/>
    </source>
</evidence>
<dbReference type="EMBL" id="JPVT01000127">
    <property type="protein sequence ID" value="KFN90862.1"/>
    <property type="molecule type" value="Genomic_DNA"/>
</dbReference>
<comment type="subcellular location">
    <subcellularLocation>
        <location evidence="1">Cell membrane</location>
        <topology evidence="1">Multi-pass membrane protein</topology>
    </subcellularLocation>
</comment>
<evidence type="ECO:0000256" key="6">
    <source>
        <dbReference type="SAM" id="Phobius"/>
    </source>
</evidence>
<dbReference type="InterPro" id="IPR010432">
    <property type="entry name" value="RDD"/>
</dbReference>
<keyword evidence="9" id="KW-1185">Reference proteome</keyword>
<reference evidence="8 9" key="1">
    <citation type="submission" date="2014-08" db="EMBL/GenBank/DDBJ databases">
        <title>Genome sequence of Tetragenococcus muriaticus.</title>
        <authorList>
            <person name="Chuea-nongthon C."/>
            <person name="Rodtong S."/>
            <person name="Yongsawatdigul J."/>
            <person name="Steele J.L."/>
            <person name="Liu X.-y."/>
            <person name="Speers J."/>
            <person name="Glasner J.D."/>
            <person name="Neeno-Eckwall E.C."/>
        </authorList>
    </citation>
    <scope>NUCLEOTIDE SEQUENCE [LARGE SCALE GENOMIC DNA]</scope>
    <source>
        <strain evidence="8 9">3MR10-3</strain>
    </source>
</reference>
<protein>
    <recommendedName>
        <fullName evidence="7">RDD domain-containing protein</fullName>
    </recommendedName>
</protein>
<dbReference type="PANTHER" id="PTHR36115">
    <property type="entry name" value="PROLINE-RICH ANTIGEN HOMOLOG-RELATED"/>
    <property type="match status" value="1"/>
</dbReference>
<keyword evidence="3 6" id="KW-0812">Transmembrane</keyword>
<evidence type="ECO:0000256" key="1">
    <source>
        <dbReference type="ARBA" id="ARBA00004651"/>
    </source>
</evidence>
<organism evidence="8 9">
    <name type="scientific">Tetragenococcus muriaticus 3MR10-3</name>
    <dbReference type="NCBI Taxonomy" id="1302648"/>
    <lineage>
        <taxon>Bacteria</taxon>
        <taxon>Bacillati</taxon>
        <taxon>Bacillota</taxon>
        <taxon>Bacilli</taxon>
        <taxon>Lactobacillales</taxon>
        <taxon>Enterococcaceae</taxon>
        <taxon>Tetragenococcus</taxon>
    </lineage>
</organism>
<evidence type="ECO:0000313" key="8">
    <source>
        <dbReference type="EMBL" id="KFN90862.1"/>
    </source>
</evidence>
<dbReference type="Pfam" id="PF06271">
    <property type="entry name" value="RDD"/>
    <property type="match status" value="1"/>
</dbReference>
<evidence type="ECO:0000259" key="7">
    <source>
        <dbReference type="Pfam" id="PF06271"/>
    </source>
</evidence>
<dbReference type="Proteomes" id="UP000029381">
    <property type="component" value="Unassembled WGS sequence"/>
</dbReference>
<feature type="transmembrane region" description="Helical" evidence="6">
    <location>
        <begin position="99"/>
        <end position="119"/>
    </location>
</feature>
<evidence type="ECO:0000256" key="5">
    <source>
        <dbReference type="ARBA" id="ARBA00023136"/>
    </source>
</evidence>
<feature type="domain" description="RDD" evidence="7">
    <location>
        <begin position="60"/>
        <end position="187"/>
    </location>
</feature>
<accession>A0A091C448</accession>
<evidence type="ECO:0000256" key="2">
    <source>
        <dbReference type="ARBA" id="ARBA00022475"/>
    </source>
</evidence>
<gene>
    <name evidence="8" type="ORF">TMU3MR103_1287</name>
</gene>
<dbReference type="GO" id="GO:0005886">
    <property type="term" value="C:plasma membrane"/>
    <property type="evidence" value="ECO:0007669"/>
    <property type="project" value="UniProtKB-SubCell"/>
</dbReference>
<keyword evidence="2" id="KW-1003">Cell membrane</keyword>
<dbReference type="InterPro" id="IPR051791">
    <property type="entry name" value="Pra-immunoreactive"/>
</dbReference>
<comment type="caution">
    <text evidence="8">The sequence shown here is derived from an EMBL/GenBank/DDBJ whole genome shotgun (WGS) entry which is preliminary data.</text>
</comment>
<proteinExistence type="predicted"/>
<feature type="transmembrane region" description="Helical" evidence="6">
    <location>
        <begin position="57"/>
        <end position="79"/>
    </location>
</feature>
<dbReference type="PATRIC" id="fig|1302648.3.peg.1254"/>
<keyword evidence="4 6" id="KW-1133">Transmembrane helix</keyword>
<dbReference type="AlphaFoldDB" id="A0A091C448"/>
<keyword evidence="5 6" id="KW-0472">Membrane</keyword>
<dbReference type="PANTHER" id="PTHR36115:SF9">
    <property type="entry name" value="LMO1584 PROTEIN"/>
    <property type="match status" value="1"/>
</dbReference>
<evidence type="ECO:0000256" key="4">
    <source>
        <dbReference type="ARBA" id="ARBA00022989"/>
    </source>
</evidence>
<evidence type="ECO:0000313" key="9">
    <source>
        <dbReference type="Proteomes" id="UP000029381"/>
    </source>
</evidence>
<sequence>MSEQENEKDQKNFYQKVLTSFKSEEYTKDEVDQKKAEWKQYEEKSEQKQYPNDFPNYFFAGFWIRAFAFVIDLLCINAITTVVLDVTFGWIGFERSADFFSVYGLLSLVIYLAYFTLLTKLNRGQTVGKMIFGIRVICLTEKKLTWKTVLIRETFARFILQFNPLLYLGYVPTIFTRKKQHVADYFADTSVVTINLIQAFNQKANA</sequence>